<protein>
    <submittedName>
        <fullName evidence="1">Uncharacterized protein</fullName>
    </submittedName>
</protein>
<sequence>MLELGWICAKFNAAATSSADLSVVVCDEHTHLPDKIDKELLEMRKDLKRKIPAESDPVYIAWSKYYRSLIILGYLFHFGQRLFRRSLTALSLVPLNHMIPSFPGRSTCVVHDRLAIIYDRL</sequence>
<dbReference type="EMBL" id="CAJOBI010001444">
    <property type="protein sequence ID" value="CAF3881694.1"/>
    <property type="molecule type" value="Genomic_DNA"/>
</dbReference>
<organism evidence="1 2">
    <name type="scientific">Rotaria magnacalcarata</name>
    <dbReference type="NCBI Taxonomy" id="392030"/>
    <lineage>
        <taxon>Eukaryota</taxon>
        <taxon>Metazoa</taxon>
        <taxon>Spiralia</taxon>
        <taxon>Gnathifera</taxon>
        <taxon>Rotifera</taxon>
        <taxon>Eurotatoria</taxon>
        <taxon>Bdelloidea</taxon>
        <taxon>Philodinida</taxon>
        <taxon>Philodinidae</taxon>
        <taxon>Rotaria</taxon>
    </lineage>
</organism>
<gene>
    <name evidence="1" type="ORF">SMN809_LOCUS5643</name>
</gene>
<dbReference type="AlphaFoldDB" id="A0A8S2L4B0"/>
<dbReference type="Proteomes" id="UP000676336">
    <property type="component" value="Unassembled WGS sequence"/>
</dbReference>
<evidence type="ECO:0000313" key="2">
    <source>
        <dbReference type="Proteomes" id="UP000676336"/>
    </source>
</evidence>
<reference evidence="1" key="1">
    <citation type="submission" date="2021-02" db="EMBL/GenBank/DDBJ databases">
        <authorList>
            <person name="Nowell W R."/>
        </authorList>
    </citation>
    <scope>NUCLEOTIDE SEQUENCE</scope>
</reference>
<proteinExistence type="predicted"/>
<name>A0A8S2L4B0_9BILA</name>
<evidence type="ECO:0000313" key="1">
    <source>
        <dbReference type="EMBL" id="CAF3881694.1"/>
    </source>
</evidence>
<accession>A0A8S2L4B0</accession>
<feature type="non-terminal residue" evidence="1">
    <location>
        <position position="1"/>
    </location>
</feature>
<comment type="caution">
    <text evidence="1">The sequence shown here is derived from an EMBL/GenBank/DDBJ whole genome shotgun (WGS) entry which is preliminary data.</text>
</comment>